<evidence type="ECO:0000256" key="4">
    <source>
        <dbReference type="ARBA" id="ARBA00023315"/>
    </source>
</evidence>
<dbReference type="PANTHER" id="PTHR11377">
    <property type="entry name" value="N-MYRISTOYL TRANSFERASE"/>
    <property type="match status" value="1"/>
</dbReference>
<dbReference type="Gene3D" id="3.40.630.170">
    <property type="match status" value="1"/>
</dbReference>
<dbReference type="InterPro" id="IPR022678">
    <property type="entry name" value="NMT_CS"/>
</dbReference>
<comment type="caution">
    <text evidence="9">The sequence shown here is derived from an EMBL/GenBank/DDBJ whole genome shotgun (WGS) entry which is preliminary data.</text>
</comment>
<dbReference type="InterPro" id="IPR000903">
    <property type="entry name" value="NMT"/>
</dbReference>
<dbReference type="SUPFAM" id="SSF55729">
    <property type="entry name" value="Acyl-CoA N-acyltransferases (Nat)"/>
    <property type="match status" value="2"/>
</dbReference>
<proteinExistence type="inferred from homology"/>
<dbReference type="Proteomes" id="UP000485058">
    <property type="component" value="Unassembled WGS sequence"/>
</dbReference>
<dbReference type="InterPro" id="IPR022677">
    <property type="entry name" value="NMT_C"/>
</dbReference>
<dbReference type="Pfam" id="PF02799">
    <property type="entry name" value="NMT_C"/>
    <property type="match status" value="1"/>
</dbReference>
<dbReference type="Pfam" id="PF01233">
    <property type="entry name" value="NMT"/>
    <property type="match status" value="1"/>
</dbReference>
<evidence type="ECO:0000256" key="5">
    <source>
        <dbReference type="RuleBase" id="RU000586"/>
    </source>
</evidence>
<evidence type="ECO:0000256" key="3">
    <source>
        <dbReference type="ARBA" id="ARBA00022679"/>
    </source>
</evidence>
<dbReference type="PROSITE" id="PS00975">
    <property type="entry name" value="NMT_1"/>
    <property type="match status" value="1"/>
</dbReference>
<keyword evidence="3 5" id="KW-0808">Transferase</keyword>
<name>A0A699ZUL8_HAELA</name>
<dbReference type="AlphaFoldDB" id="A0A699ZUL8"/>
<dbReference type="InterPro" id="IPR022676">
    <property type="entry name" value="NMT_N"/>
</dbReference>
<feature type="domain" description="Glycylpeptide N-tetradecanoyltransferase N-terminal" evidence="7">
    <location>
        <begin position="11"/>
        <end position="123"/>
    </location>
</feature>
<comment type="catalytic activity">
    <reaction evidence="5">
        <text>N-terminal glycyl-[protein] + tetradecanoyl-CoA = N-tetradecanoylglycyl-[protein] + CoA + H(+)</text>
        <dbReference type="Rhea" id="RHEA:15521"/>
        <dbReference type="Rhea" id="RHEA-COMP:12666"/>
        <dbReference type="Rhea" id="RHEA-COMP:12667"/>
        <dbReference type="ChEBI" id="CHEBI:15378"/>
        <dbReference type="ChEBI" id="CHEBI:57287"/>
        <dbReference type="ChEBI" id="CHEBI:57385"/>
        <dbReference type="ChEBI" id="CHEBI:64723"/>
        <dbReference type="ChEBI" id="CHEBI:133050"/>
        <dbReference type="EC" id="2.3.1.97"/>
    </reaction>
</comment>
<dbReference type="EC" id="2.3.1.97" evidence="2 5"/>
<keyword evidence="4 5" id="KW-0012">Acyltransferase</keyword>
<gene>
    <name evidence="9" type="ORF">HaLaN_20905</name>
</gene>
<evidence type="ECO:0000259" key="7">
    <source>
        <dbReference type="Pfam" id="PF01233"/>
    </source>
</evidence>
<evidence type="ECO:0000256" key="1">
    <source>
        <dbReference type="ARBA" id="ARBA00009469"/>
    </source>
</evidence>
<evidence type="ECO:0000313" key="9">
    <source>
        <dbReference type="EMBL" id="GFH23309.1"/>
    </source>
</evidence>
<comment type="function">
    <text evidence="5">Adds a myristoyl group to the N-terminal glycine residue of certain cellular proteins.</text>
</comment>
<dbReference type="GO" id="GO:0004379">
    <property type="term" value="F:glycylpeptide N-tetradecanoyltransferase activity"/>
    <property type="evidence" value="ECO:0007669"/>
    <property type="project" value="UniProtKB-EC"/>
</dbReference>
<dbReference type="InterPro" id="IPR016181">
    <property type="entry name" value="Acyl_CoA_acyltransferase"/>
</dbReference>
<organism evidence="9 10">
    <name type="scientific">Haematococcus lacustris</name>
    <name type="common">Green alga</name>
    <name type="synonym">Haematococcus pluvialis</name>
    <dbReference type="NCBI Taxonomy" id="44745"/>
    <lineage>
        <taxon>Eukaryota</taxon>
        <taxon>Viridiplantae</taxon>
        <taxon>Chlorophyta</taxon>
        <taxon>core chlorophytes</taxon>
        <taxon>Chlorophyceae</taxon>
        <taxon>CS clade</taxon>
        <taxon>Chlamydomonadales</taxon>
        <taxon>Haematococcaceae</taxon>
        <taxon>Haematococcus</taxon>
    </lineage>
</organism>
<dbReference type="PANTHER" id="PTHR11377:SF5">
    <property type="entry name" value="GLYCYLPEPTIDE N-TETRADECANOYLTRANSFERASE"/>
    <property type="match status" value="1"/>
</dbReference>
<reference evidence="9 10" key="1">
    <citation type="submission" date="2020-02" db="EMBL/GenBank/DDBJ databases">
        <title>Draft genome sequence of Haematococcus lacustris strain NIES-144.</title>
        <authorList>
            <person name="Morimoto D."/>
            <person name="Nakagawa S."/>
            <person name="Yoshida T."/>
            <person name="Sawayama S."/>
        </authorList>
    </citation>
    <scope>NUCLEOTIDE SEQUENCE [LARGE SCALE GENOMIC DNA]</scope>
    <source>
        <strain evidence="9 10">NIES-144</strain>
    </source>
</reference>
<evidence type="ECO:0000256" key="6">
    <source>
        <dbReference type="RuleBase" id="RU004178"/>
    </source>
</evidence>
<dbReference type="GO" id="GO:0005737">
    <property type="term" value="C:cytoplasm"/>
    <property type="evidence" value="ECO:0007669"/>
    <property type="project" value="TreeGrafter"/>
</dbReference>
<sequence>MPSGKLSQWYNSRTRSYRFCYSPAFLRWALQPPGTKLDWLLGVRVRASRKLVGFISGVPADIRVDKRVIPMVEINFLCVHKKLRSKRLAPVLIKEITRRVNLHNIWQAAYTAGTIIPKPFATCRYWHRSLNPKKLIDVQFSRLAPRMTLARTIKLYKLPDTPATPGIRPLALPDVPQVTALLAEYMARFRVAPVLSEQDVPAPGHGDQRLCGGGQCRQDHRPGVLLHAALHHPRPPGAHGAARRLQLLHSAWRHALASTDVGRSHSRAHPRL</sequence>
<keyword evidence="10" id="KW-1185">Reference proteome</keyword>
<evidence type="ECO:0000259" key="8">
    <source>
        <dbReference type="Pfam" id="PF02799"/>
    </source>
</evidence>
<dbReference type="EMBL" id="BLLF01002243">
    <property type="protein sequence ID" value="GFH23309.1"/>
    <property type="molecule type" value="Genomic_DNA"/>
</dbReference>
<evidence type="ECO:0000313" key="10">
    <source>
        <dbReference type="Proteomes" id="UP000485058"/>
    </source>
</evidence>
<accession>A0A699ZUL8</accession>
<comment type="similarity">
    <text evidence="1 6">Belongs to the NMT family.</text>
</comment>
<protein>
    <recommendedName>
        <fullName evidence="2 5">Glycylpeptide N-tetradecanoyltransferase</fullName>
        <ecNumber evidence="2 5">2.3.1.97</ecNumber>
    </recommendedName>
</protein>
<evidence type="ECO:0000256" key="2">
    <source>
        <dbReference type="ARBA" id="ARBA00012923"/>
    </source>
</evidence>
<feature type="domain" description="Glycylpeptide N-tetradecanoyltransferase C-terminal" evidence="8">
    <location>
        <begin position="137"/>
        <end position="200"/>
    </location>
</feature>